<reference evidence="1" key="1">
    <citation type="submission" date="2018-06" db="EMBL/GenBank/DDBJ databases">
        <authorList>
            <person name="Zhirakovskaya E."/>
        </authorList>
    </citation>
    <scope>NUCLEOTIDE SEQUENCE</scope>
</reference>
<dbReference type="AlphaFoldDB" id="A0A3B1BWA5"/>
<evidence type="ECO:0000313" key="1">
    <source>
        <dbReference type="EMBL" id="VAX15768.1"/>
    </source>
</evidence>
<dbReference type="GO" id="GO:0004791">
    <property type="term" value="F:thioredoxin-disulfide reductase (NADPH) activity"/>
    <property type="evidence" value="ECO:0007669"/>
    <property type="project" value="UniProtKB-EC"/>
</dbReference>
<name>A0A3B1BWA5_9ZZZZ</name>
<dbReference type="Pfam" id="PF13738">
    <property type="entry name" value="Pyr_redox_3"/>
    <property type="match status" value="1"/>
</dbReference>
<dbReference type="EMBL" id="UOGB01000032">
    <property type="protein sequence ID" value="VAX15768.1"/>
    <property type="molecule type" value="Genomic_DNA"/>
</dbReference>
<dbReference type="Gene3D" id="3.50.50.60">
    <property type="entry name" value="FAD/NAD(P)-binding domain"/>
    <property type="match status" value="2"/>
</dbReference>
<gene>
    <name evidence="1" type="ORF">MNBD_NITROSPINAE03-766</name>
</gene>
<organism evidence="1">
    <name type="scientific">hydrothermal vent metagenome</name>
    <dbReference type="NCBI Taxonomy" id="652676"/>
    <lineage>
        <taxon>unclassified sequences</taxon>
        <taxon>metagenomes</taxon>
        <taxon>ecological metagenomes</taxon>
    </lineage>
</organism>
<feature type="non-terminal residue" evidence="1">
    <location>
        <position position="1"/>
    </location>
</feature>
<dbReference type="InterPro" id="IPR036188">
    <property type="entry name" value="FAD/NAD-bd_sf"/>
</dbReference>
<dbReference type="EC" id="1.8.1.9" evidence="1"/>
<accession>A0A3B1BWA5</accession>
<protein>
    <submittedName>
        <fullName evidence="1">Thioredoxin reductase</fullName>
        <ecNumber evidence="1">1.8.1.9</ecNumber>
    </submittedName>
</protein>
<sequence length="102" mass="10802">AMFDSEVVRIEPGAIKVKNNGSGDTAKLENDFVFALTGYHPGAELVSGCGAKIDSETLAPEHNPDTLETSVPGLYVAGSMVAGNNNNKVFIENSREHGKKII</sequence>
<keyword evidence="1" id="KW-0560">Oxidoreductase</keyword>
<proteinExistence type="predicted"/>
<dbReference type="SUPFAM" id="SSF51905">
    <property type="entry name" value="FAD/NAD(P)-binding domain"/>
    <property type="match status" value="1"/>
</dbReference>